<accession>A0A9X6RMP6</accession>
<organism evidence="6 7">
    <name type="scientific">Hypsibius exemplaris</name>
    <name type="common">Freshwater tardigrade</name>
    <dbReference type="NCBI Taxonomy" id="2072580"/>
    <lineage>
        <taxon>Eukaryota</taxon>
        <taxon>Metazoa</taxon>
        <taxon>Ecdysozoa</taxon>
        <taxon>Tardigrada</taxon>
        <taxon>Eutardigrada</taxon>
        <taxon>Parachela</taxon>
        <taxon>Hypsibioidea</taxon>
        <taxon>Hypsibiidae</taxon>
        <taxon>Hypsibius</taxon>
    </lineage>
</organism>
<feature type="transmembrane region" description="Helical" evidence="5">
    <location>
        <begin position="541"/>
        <end position="562"/>
    </location>
</feature>
<keyword evidence="7" id="KW-1185">Reference proteome</keyword>
<dbReference type="InterPro" id="IPR009447">
    <property type="entry name" value="PIGW/GWT1"/>
</dbReference>
<keyword evidence="5" id="KW-0808">Transferase</keyword>
<evidence type="ECO:0000256" key="3">
    <source>
        <dbReference type="ARBA" id="ARBA00022989"/>
    </source>
</evidence>
<comment type="similarity">
    <text evidence="5">Belongs to the PIGW family.</text>
</comment>
<evidence type="ECO:0000256" key="5">
    <source>
        <dbReference type="RuleBase" id="RU280819"/>
    </source>
</evidence>
<keyword evidence="3 5" id="KW-1133">Transmembrane helix</keyword>
<keyword evidence="4 5" id="KW-0472">Membrane</keyword>
<feature type="transmembrane region" description="Helical" evidence="5">
    <location>
        <begin position="273"/>
        <end position="290"/>
    </location>
</feature>
<evidence type="ECO:0000256" key="1">
    <source>
        <dbReference type="ARBA" id="ARBA00004141"/>
    </source>
</evidence>
<dbReference type="EC" id="2.3.-.-" evidence="5"/>
<feature type="transmembrane region" description="Helical" evidence="5">
    <location>
        <begin position="233"/>
        <end position="252"/>
    </location>
</feature>
<comment type="subcellular location">
    <subcellularLocation>
        <location evidence="5">Endoplasmic reticulum membrane</location>
        <topology evidence="5">Multi-pass membrane protein</topology>
    </subcellularLocation>
    <subcellularLocation>
        <location evidence="1">Membrane</location>
        <topology evidence="1">Multi-pass membrane protein</topology>
    </subcellularLocation>
</comment>
<feature type="transmembrane region" description="Helical" evidence="5">
    <location>
        <begin position="302"/>
        <end position="323"/>
    </location>
</feature>
<feature type="transmembrane region" description="Helical" evidence="5">
    <location>
        <begin position="22"/>
        <end position="43"/>
    </location>
</feature>
<dbReference type="GO" id="GO:0032216">
    <property type="term" value="F:glucosaminyl-phosphatidylinositol O-acyltransferase activity"/>
    <property type="evidence" value="ECO:0007669"/>
    <property type="project" value="TreeGrafter"/>
</dbReference>
<keyword evidence="5" id="KW-0256">Endoplasmic reticulum</keyword>
<feature type="transmembrane region" description="Helical" evidence="5">
    <location>
        <begin position="400"/>
        <end position="421"/>
    </location>
</feature>
<feature type="transmembrane region" description="Helical" evidence="5">
    <location>
        <begin position="328"/>
        <end position="348"/>
    </location>
</feature>
<dbReference type="EMBL" id="MTYJ01000306">
    <property type="protein sequence ID" value="OWA53167.1"/>
    <property type="molecule type" value="Genomic_DNA"/>
</dbReference>
<dbReference type="Proteomes" id="UP000192578">
    <property type="component" value="Unassembled WGS sequence"/>
</dbReference>
<dbReference type="GO" id="GO:0006506">
    <property type="term" value="P:GPI anchor biosynthetic process"/>
    <property type="evidence" value="ECO:0007669"/>
    <property type="project" value="UniProtKB-KW"/>
</dbReference>
<evidence type="ECO:0000313" key="7">
    <source>
        <dbReference type="Proteomes" id="UP000192578"/>
    </source>
</evidence>
<gene>
    <name evidence="6" type="ORF">BV898_17601</name>
</gene>
<reference evidence="7" key="1">
    <citation type="submission" date="2017-01" db="EMBL/GenBank/DDBJ databases">
        <title>Comparative genomics of anhydrobiosis in the tardigrade Hypsibius dujardini.</title>
        <authorList>
            <person name="Yoshida Y."/>
            <person name="Koutsovoulos G."/>
            <person name="Laetsch D."/>
            <person name="Stevens L."/>
            <person name="Kumar S."/>
            <person name="Horikawa D."/>
            <person name="Ishino K."/>
            <person name="Komine S."/>
            <person name="Tomita M."/>
            <person name="Blaxter M."/>
            <person name="Arakawa K."/>
        </authorList>
    </citation>
    <scope>NUCLEOTIDE SEQUENCE [LARGE SCALE GENOMIC DNA]</scope>
    <source>
        <strain evidence="7">Z151</strain>
    </source>
</reference>
<name>A0A9X6RMP6_HYPEX</name>
<keyword evidence="5" id="KW-0012">Acyltransferase</keyword>
<dbReference type="GO" id="GO:0072659">
    <property type="term" value="P:protein localization to plasma membrane"/>
    <property type="evidence" value="ECO:0007669"/>
    <property type="project" value="TreeGrafter"/>
</dbReference>
<feature type="transmembrane region" description="Helical" evidence="5">
    <location>
        <begin position="507"/>
        <end position="529"/>
    </location>
</feature>
<comment type="function">
    <text evidence="5">A acetyltransferase, which acetylates the inositol ring of phosphatidylinositol during biosynthesis of GPI-anchor.</text>
</comment>
<keyword evidence="5" id="KW-0337">GPI-anchor biosynthesis</keyword>
<keyword evidence="2 5" id="KW-0812">Transmembrane</keyword>
<dbReference type="OrthoDB" id="15270at2759"/>
<comment type="caution">
    <text evidence="6">The sequence shown here is derived from an EMBL/GenBank/DDBJ whole genome shotgun (WGS) entry which is preliminary data.</text>
</comment>
<feature type="transmembrane region" description="Helical" evidence="5">
    <location>
        <begin position="64"/>
        <end position="84"/>
    </location>
</feature>
<evidence type="ECO:0000256" key="2">
    <source>
        <dbReference type="ARBA" id="ARBA00022692"/>
    </source>
</evidence>
<protein>
    <recommendedName>
        <fullName evidence="5">Phosphatidylinositol-glycan biosynthesis class W protein</fullName>
        <ecNumber evidence="5">2.3.-.-</ecNumber>
    </recommendedName>
</protein>
<dbReference type="GO" id="GO:0005789">
    <property type="term" value="C:endoplasmic reticulum membrane"/>
    <property type="evidence" value="ECO:0007669"/>
    <property type="project" value="UniProtKB-SubCell"/>
</dbReference>
<evidence type="ECO:0000313" key="6">
    <source>
        <dbReference type="EMBL" id="OWA53167.1"/>
    </source>
</evidence>
<comment type="pathway">
    <text evidence="5">Glycolipid biosynthesis; glycosylphosphatidylinositol-anchor biosynthesis.</text>
</comment>
<feature type="transmembrane region" description="Helical" evidence="5">
    <location>
        <begin position="368"/>
        <end position="388"/>
    </location>
</feature>
<feature type="transmembrane region" description="Helical" evidence="5">
    <location>
        <begin position="433"/>
        <end position="458"/>
    </location>
</feature>
<dbReference type="Pfam" id="PF06423">
    <property type="entry name" value="GWT1"/>
    <property type="match status" value="1"/>
</dbReference>
<feature type="transmembrane region" description="Helical" evidence="5">
    <location>
        <begin position="206"/>
        <end position="227"/>
    </location>
</feature>
<dbReference type="PANTHER" id="PTHR20661">
    <property type="entry name" value="PHOSPHATIDYLINOSITOL-GLYCAN BIOSYNTHESIS CLASS W PROTEIN"/>
    <property type="match status" value="1"/>
</dbReference>
<dbReference type="AlphaFoldDB" id="A0A9X6RMP6"/>
<feature type="transmembrane region" description="Helical" evidence="5">
    <location>
        <begin position="90"/>
        <end position="110"/>
    </location>
</feature>
<evidence type="ECO:0000256" key="4">
    <source>
        <dbReference type="ARBA" id="ARBA00023136"/>
    </source>
</evidence>
<sequence>MDKRVAHEIFVKNLTGSRSVEVFYVIACCAAFVFIDGLVRCLFRLQRPARCPTDLNSTEFQTKFDFLVDLVAITLPMLCIITIFSAWLPYVLQACFLIAAALILIILSLAPRKNSLGGSSGVDANDALHGPSIESINRSTESLLAQGAVKSINRSTDGLLAQGAVKSINRSIDGIVAQGATRQSINQAAAVASIERMIISQYRGTILLLTSLTILAVDFSVFPRWMAKTEVEGYSVMDIGVGAFVIANALVAPQAKENEKSTLRMLRKEIGECLILMVLGAGRFVSVLLTDYQAPEAEYGKHWNFFCTLAFVKIFGRLAVVFVHPRHLAVFGIGCLFLYESALHQGWYDFVVDGNAAIKERHFILDNLSGLSSCIGFSALFFIWTYIARELQTKRTPLSLLQYGVMRCLYSFALMMSLQFFPLPSRRLANTSYVLWTTYLAMAFLSALIFSRLLLIYLDQYVQDIRQAEVARTKSIAKKTLLFVDTLLLRIPKDEEPLQSAAYSPGLLAALNFNAMPFFLLANILTGLINLSSDTTQASHLSGFLILFVYAATLTSFSEFLFKLRVKIPLRLPSFSALSTVRPKRD</sequence>
<proteinExistence type="inferred from homology"/>
<dbReference type="PANTHER" id="PTHR20661:SF0">
    <property type="entry name" value="PHOSPHATIDYLINOSITOL-GLYCAN BIOSYNTHESIS CLASS W PROTEIN"/>
    <property type="match status" value="1"/>
</dbReference>